<accession>A0A6F8PNP5</accession>
<name>A0A6F8PNP5_9GAMM</name>
<feature type="signal peptide" evidence="1">
    <location>
        <begin position="1"/>
        <end position="25"/>
    </location>
</feature>
<keyword evidence="3" id="KW-1185">Reference proteome</keyword>
<dbReference type="RefSeq" id="WP_173291447.1">
    <property type="nucleotide sequence ID" value="NZ_AP021888.1"/>
</dbReference>
<dbReference type="Proteomes" id="UP000501466">
    <property type="component" value="Chromosome"/>
</dbReference>
<keyword evidence="1" id="KW-0732">Signal</keyword>
<reference evidence="3" key="1">
    <citation type="submission" date="2019-11" db="EMBL/GenBank/DDBJ databases">
        <title>Isolation and characterization of two novel species in the genus Thiomicrorhabdus.</title>
        <authorList>
            <person name="Mochizuki J."/>
            <person name="Kojima H."/>
            <person name="Fukui M."/>
        </authorList>
    </citation>
    <scope>NUCLEOTIDE SEQUENCE [LARGE SCALE GENOMIC DNA]</scope>
    <source>
        <strain evidence="3">AkT22</strain>
    </source>
</reference>
<dbReference type="AlphaFoldDB" id="A0A6F8PNP5"/>
<organism evidence="2 3">
    <name type="scientific">Thiosulfativibrio zosterae</name>
    <dbReference type="NCBI Taxonomy" id="2675053"/>
    <lineage>
        <taxon>Bacteria</taxon>
        <taxon>Pseudomonadati</taxon>
        <taxon>Pseudomonadota</taxon>
        <taxon>Gammaproteobacteria</taxon>
        <taxon>Thiotrichales</taxon>
        <taxon>Piscirickettsiaceae</taxon>
        <taxon>Thiosulfativibrio</taxon>
    </lineage>
</organism>
<proteinExistence type="predicted"/>
<sequence length="235" mass="26977">MNLNSPFKIHLVFFGLLFVSLNGLANDPQKTDDLSPEERAWLEDDSSAQAREISGGELRWVTPDKTLNQYRLENTLTLNSDSLKSGWIDFSQCHYQLDPRIAVEIVYGVNRTQNLKVISSQLIGSIETAEDHITLKDIQKNAQICISGKTKVLNQLSPKHYKMLRGPYMRRFLDGFYPMQVTETIRWEGVPIKLNDITTQSALGYDFKVSDTELIANYWFEGLLKPFYEFTLESN</sequence>
<dbReference type="EMBL" id="AP021888">
    <property type="protein sequence ID" value="BBP43664.1"/>
    <property type="molecule type" value="Genomic_DNA"/>
</dbReference>
<evidence type="ECO:0000256" key="1">
    <source>
        <dbReference type="SAM" id="SignalP"/>
    </source>
</evidence>
<evidence type="ECO:0000313" key="3">
    <source>
        <dbReference type="Proteomes" id="UP000501466"/>
    </source>
</evidence>
<gene>
    <name evidence="2" type="ORF">THMIRHAT_14100</name>
</gene>
<evidence type="ECO:0000313" key="2">
    <source>
        <dbReference type="EMBL" id="BBP43664.1"/>
    </source>
</evidence>
<protein>
    <submittedName>
        <fullName evidence="2">Uncharacterized protein</fullName>
    </submittedName>
</protein>
<feature type="chain" id="PRO_5026250304" evidence="1">
    <location>
        <begin position="26"/>
        <end position="235"/>
    </location>
</feature>
<dbReference type="KEGG" id="tzo:THMIRHAT_14100"/>